<comment type="caution">
    <text evidence="2">The sequence shown here is derived from an EMBL/GenBank/DDBJ whole genome shotgun (WGS) entry which is preliminary data.</text>
</comment>
<keyword evidence="2" id="KW-0255">Endonuclease</keyword>
<evidence type="ECO:0000313" key="2">
    <source>
        <dbReference type="EMBL" id="HIX86969.1"/>
    </source>
</evidence>
<dbReference type="GO" id="GO:0016020">
    <property type="term" value="C:membrane"/>
    <property type="evidence" value="ECO:0007669"/>
    <property type="project" value="GOC"/>
</dbReference>
<dbReference type="GO" id="GO:0006506">
    <property type="term" value="P:GPI anchor biosynthetic process"/>
    <property type="evidence" value="ECO:0007669"/>
    <property type="project" value="TreeGrafter"/>
</dbReference>
<dbReference type="AlphaFoldDB" id="A0A9D1XT35"/>
<dbReference type="InterPro" id="IPR051916">
    <property type="entry name" value="GPI-anchor_lipid_remodeler"/>
</dbReference>
<dbReference type="SUPFAM" id="SSF56219">
    <property type="entry name" value="DNase I-like"/>
    <property type="match status" value="1"/>
</dbReference>
<dbReference type="Proteomes" id="UP000823847">
    <property type="component" value="Unassembled WGS sequence"/>
</dbReference>
<keyword evidence="2" id="KW-0540">Nuclease</keyword>
<protein>
    <submittedName>
        <fullName evidence="2">Endonuclease/exonuclease/phosphatase family protein</fullName>
    </submittedName>
</protein>
<keyword evidence="2" id="KW-0378">Hydrolase</keyword>
<reference evidence="2" key="2">
    <citation type="submission" date="2021-04" db="EMBL/GenBank/DDBJ databases">
        <authorList>
            <person name="Gilroy R."/>
        </authorList>
    </citation>
    <scope>NUCLEOTIDE SEQUENCE</scope>
    <source>
        <strain evidence="2">ChiHecec2B26-12326</strain>
    </source>
</reference>
<dbReference type="EMBL" id="DXEN01000077">
    <property type="protein sequence ID" value="HIX86969.1"/>
    <property type="molecule type" value="Genomic_DNA"/>
</dbReference>
<dbReference type="GO" id="GO:0004519">
    <property type="term" value="F:endonuclease activity"/>
    <property type="evidence" value="ECO:0007669"/>
    <property type="project" value="UniProtKB-KW"/>
</dbReference>
<feature type="domain" description="Endonuclease/exonuclease/phosphatase" evidence="1">
    <location>
        <begin position="32"/>
        <end position="243"/>
    </location>
</feature>
<name>A0A9D1XT35_9BACT</name>
<dbReference type="Pfam" id="PF03372">
    <property type="entry name" value="Exo_endo_phos"/>
    <property type="match status" value="1"/>
</dbReference>
<reference evidence="2" key="1">
    <citation type="journal article" date="2021" name="PeerJ">
        <title>Extensive microbial diversity within the chicken gut microbiome revealed by metagenomics and culture.</title>
        <authorList>
            <person name="Gilroy R."/>
            <person name="Ravi A."/>
            <person name="Getino M."/>
            <person name="Pursley I."/>
            <person name="Horton D.L."/>
            <person name="Alikhan N.F."/>
            <person name="Baker D."/>
            <person name="Gharbi K."/>
            <person name="Hall N."/>
            <person name="Watson M."/>
            <person name="Adriaenssens E.M."/>
            <person name="Foster-Nyarko E."/>
            <person name="Jarju S."/>
            <person name="Secka A."/>
            <person name="Antonio M."/>
            <person name="Oren A."/>
            <person name="Chaudhuri R.R."/>
            <person name="La Ragione R."/>
            <person name="Hildebrand F."/>
            <person name="Pallen M.J."/>
        </authorList>
    </citation>
    <scope>NUCLEOTIDE SEQUENCE</scope>
    <source>
        <strain evidence="2">ChiHecec2B26-12326</strain>
    </source>
</reference>
<evidence type="ECO:0000259" key="1">
    <source>
        <dbReference type="Pfam" id="PF03372"/>
    </source>
</evidence>
<dbReference type="PANTHER" id="PTHR14859">
    <property type="entry name" value="CALCOFLUOR WHITE HYPERSENSITIVE PROTEIN PRECURSOR"/>
    <property type="match status" value="1"/>
</dbReference>
<dbReference type="PANTHER" id="PTHR14859:SF15">
    <property type="entry name" value="ENDONUCLEASE_EXONUCLEASE_PHOSPHATASE DOMAIN-CONTAINING PROTEIN"/>
    <property type="match status" value="1"/>
</dbReference>
<dbReference type="Gene3D" id="3.60.10.10">
    <property type="entry name" value="Endonuclease/exonuclease/phosphatase"/>
    <property type="match status" value="1"/>
</dbReference>
<proteinExistence type="predicted"/>
<organism evidence="2 3">
    <name type="scientific">Candidatus Parabacteroides intestinigallinarum</name>
    <dbReference type="NCBI Taxonomy" id="2838722"/>
    <lineage>
        <taxon>Bacteria</taxon>
        <taxon>Pseudomonadati</taxon>
        <taxon>Bacteroidota</taxon>
        <taxon>Bacteroidia</taxon>
        <taxon>Bacteroidales</taxon>
        <taxon>Tannerellaceae</taxon>
        <taxon>Parabacteroides</taxon>
    </lineage>
</organism>
<accession>A0A9D1XT35</accession>
<dbReference type="InterPro" id="IPR036691">
    <property type="entry name" value="Endo/exonu/phosph_ase_sf"/>
</dbReference>
<dbReference type="InterPro" id="IPR005135">
    <property type="entry name" value="Endo/exonuclease/phosphatase"/>
</dbReference>
<evidence type="ECO:0000313" key="3">
    <source>
        <dbReference type="Proteomes" id="UP000823847"/>
    </source>
</evidence>
<gene>
    <name evidence="2" type="ORF">H9848_10250</name>
</gene>
<sequence>MKNYIIVLLFLICWPVWGQEKGDAAGDTLRLMSYNIRNGRGMDDATDLRRVAEAIREARPDVVAVQEVDSATERSGRVDVSRWLGERVSLYHTYAPAIEFEGGKYGVAVLSREKPLRAYAKPLPGREEARVSLWVEFEGYIFCCTHLSLTEEDRARSLPLLREEAARAGKPVFIAGDWNDTPGSPFIRALGEDFRLLNDTTRGTYPASAPDRCIDYIAGYAGEGEPFTVLSSEVRDEPLASDHRPVVVDVRIGKKAR</sequence>